<gene>
    <name evidence="1" type="ORF">J2S74_003049</name>
</gene>
<evidence type="ECO:0000313" key="2">
    <source>
        <dbReference type="Proteomes" id="UP001230005"/>
    </source>
</evidence>
<keyword evidence="2" id="KW-1185">Reference proteome</keyword>
<name>A0ABT9ZWQ9_9BACI</name>
<sequence length="73" mass="8574">MEYKSRKESKELLTLRILNSRLKLPEESEKYYWSLGKGFAGEKLLDVHVSEKLTVDSIIINDLLIEHSNMKHK</sequence>
<evidence type="ECO:0000313" key="1">
    <source>
        <dbReference type="EMBL" id="MDQ0255667.1"/>
    </source>
</evidence>
<organism evidence="1 2">
    <name type="scientific">Evansella vedderi</name>
    <dbReference type="NCBI Taxonomy" id="38282"/>
    <lineage>
        <taxon>Bacteria</taxon>
        <taxon>Bacillati</taxon>
        <taxon>Bacillota</taxon>
        <taxon>Bacilli</taxon>
        <taxon>Bacillales</taxon>
        <taxon>Bacillaceae</taxon>
        <taxon>Evansella</taxon>
    </lineage>
</organism>
<proteinExistence type="predicted"/>
<comment type="caution">
    <text evidence="1">The sequence shown here is derived from an EMBL/GenBank/DDBJ whole genome shotgun (WGS) entry which is preliminary data.</text>
</comment>
<accession>A0ABT9ZWQ9</accession>
<reference evidence="1 2" key="1">
    <citation type="submission" date="2023-07" db="EMBL/GenBank/DDBJ databases">
        <title>Genomic Encyclopedia of Type Strains, Phase IV (KMG-IV): sequencing the most valuable type-strain genomes for metagenomic binning, comparative biology and taxonomic classification.</title>
        <authorList>
            <person name="Goeker M."/>
        </authorList>
    </citation>
    <scope>NUCLEOTIDE SEQUENCE [LARGE SCALE GENOMIC DNA]</scope>
    <source>
        <strain evidence="1 2">DSM 9768</strain>
    </source>
</reference>
<dbReference type="Proteomes" id="UP001230005">
    <property type="component" value="Unassembled WGS sequence"/>
</dbReference>
<dbReference type="RefSeq" id="WP_307326721.1">
    <property type="nucleotide sequence ID" value="NZ_JAUSUG010000012.1"/>
</dbReference>
<protein>
    <submittedName>
        <fullName evidence="1">Uncharacterized protein</fullName>
    </submittedName>
</protein>
<dbReference type="EMBL" id="JAUSUG010000012">
    <property type="protein sequence ID" value="MDQ0255667.1"/>
    <property type="molecule type" value="Genomic_DNA"/>
</dbReference>